<dbReference type="AlphaFoldDB" id="A0A6P2K6H2"/>
<dbReference type="PANTHER" id="PTHR35568:SF1">
    <property type="entry name" value="TRANSCRIPTIONAL REGULATOR DAUR"/>
    <property type="match status" value="1"/>
</dbReference>
<protein>
    <submittedName>
        <fullName evidence="4">YheO-like protein</fullName>
    </submittedName>
</protein>
<evidence type="ECO:0000313" key="5">
    <source>
        <dbReference type="Proteomes" id="UP000494218"/>
    </source>
</evidence>
<accession>A0A6P2K6H2</accession>
<organism evidence="4 5">
    <name type="scientific">Burkholderia lata (strain ATCC 17760 / DSM 23089 / LMG 22485 / NCIMB 9086 / R18194 / 383)</name>
    <dbReference type="NCBI Taxonomy" id="482957"/>
    <lineage>
        <taxon>Bacteria</taxon>
        <taxon>Pseudomonadati</taxon>
        <taxon>Pseudomonadota</taxon>
        <taxon>Betaproteobacteria</taxon>
        <taxon>Burkholderiales</taxon>
        <taxon>Burkholderiaceae</taxon>
        <taxon>Burkholderia</taxon>
        <taxon>Burkholderia cepacia complex</taxon>
    </lineage>
</organism>
<gene>
    <name evidence="4" type="ORF">BLA23254_02359</name>
</gene>
<evidence type="ECO:0000259" key="2">
    <source>
        <dbReference type="Pfam" id="PF08348"/>
    </source>
</evidence>
<proteinExistence type="predicted"/>
<evidence type="ECO:0000256" key="1">
    <source>
        <dbReference type="SAM" id="MobiDB-lite"/>
    </source>
</evidence>
<feature type="region of interest" description="Disordered" evidence="1">
    <location>
        <begin position="1"/>
        <end position="38"/>
    </location>
</feature>
<sequence length="236" mass="26034">MSRAQPPSNGSTGKTGDRTKTSATAKRGKRPASTGQVAPHRAVADAIALLFQPYTEVVLHDLSTQTVAYVANNLSKREVGDDSALEEIGFDERENVIGPYEKLGWDGRKIRSISAVLRTESGEPVGVMCINFHQAALDQAKQALELLLSSAVLQPQPEKLFRDDWQDRVNVFLDHWLQERKLTLSMLTREHKRELVAALYAEGAFNGKSAANYVAKVLALGRATIFNYLKELRGEG</sequence>
<dbReference type="InterPro" id="IPR039445">
    <property type="entry name" value="DauR-like_HTH"/>
</dbReference>
<feature type="compositionally biased region" description="Polar residues" evidence="1">
    <location>
        <begin position="1"/>
        <end position="14"/>
    </location>
</feature>
<dbReference type="InterPro" id="IPR013559">
    <property type="entry name" value="YheO"/>
</dbReference>
<name>A0A6P2K6H2_BURL3</name>
<evidence type="ECO:0000313" key="4">
    <source>
        <dbReference type="EMBL" id="VWB51834.1"/>
    </source>
</evidence>
<reference evidence="4 5" key="1">
    <citation type="submission" date="2019-09" db="EMBL/GenBank/DDBJ databases">
        <authorList>
            <person name="Depoorter E."/>
        </authorList>
    </citation>
    <scope>NUCLEOTIDE SEQUENCE [LARGE SCALE GENOMIC DNA]</scope>
    <source>
        <strain evidence="4">LMG 23254</strain>
    </source>
</reference>
<feature type="domain" description="Transcriptional regulator DauR-like HTH" evidence="3">
    <location>
        <begin position="170"/>
        <end position="230"/>
    </location>
</feature>
<dbReference type="InterPro" id="IPR039446">
    <property type="entry name" value="DauR-like"/>
</dbReference>
<dbReference type="PANTHER" id="PTHR35568">
    <property type="entry name" value="TRANSCRIPTIONAL REGULATOR DAUR"/>
    <property type="match status" value="1"/>
</dbReference>
<dbReference type="Proteomes" id="UP000494218">
    <property type="component" value="Unassembled WGS sequence"/>
</dbReference>
<dbReference type="Pfam" id="PF13309">
    <property type="entry name" value="HTH_22"/>
    <property type="match status" value="1"/>
</dbReference>
<dbReference type="Pfam" id="PF08348">
    <property type="entry name" value="PAS_6"/>
    <property type="match status" value="1"/>
</dbReference>
<feature type="domain" description="YheO-like" evidence="2">
    <location>
        <begin position="40"/>
        <end position="142"/>
    </location>
</feature>
<evidence type="ECO:0000259" key="3">
    <source>
        <dbReference type="Pfam" id="PF13309"/>
    </source>
</evidence>
<dbReference type="RefSeq" id="WP_175031403.1">
    <property type="nucleotide sequence ID" value="NZ_CABVPW010000009.1"/>
</dbReference>
<dbReference type="EMBL" id="CABVPW010000009">
    <property type="protein sequence ID" value="VWB51834.1"/>
    <property type="molecule type" value="Genomic_DNA"/>
</dbReference>